<dbReference type="InterPro" id="IPR055369">
    <property type="entry name" value="WH2_Lhr"/>
</dbReference>
<dbReference type="Pfam" id="PF23236">
    <property type="entry name" value="WHD_2nd_Lhr"/>
    <property type="match status" value="1"/>
</dbReference>
<dbReference type="Pfam" id="PF19306">
    <property type="entry name" value="WHD_Lhr"/>
    <property type="match status" value="1"/>
</dbReference>
<proteinExistence type="predicted"/>
<evidence type="ECO:0000256" key="1">
    <source>
        <dbReference type="ARBA" id="ARBA00022741"/>
    </source>
</evidence>
<evidence type="ECO:0000313" key="12">
    <source>
        <dbReference type="EMBL" id="KAB1639262.1"/>
    </source>
</evidence>
<dbReference type="InterPro" id="IPR011545">
    <property type="entry name" value="DEAD/DEAH_box_helicase_dom"/>
</dbReference>
<keyword evidence="3" id="KW-0378">Hydrolase</keyword>
<evidence type="ECO:0000259" key="10">
    <source>
        <dbReference type="PROSITE" id="PS51192"/>
    </source>
</evidence>
<feature type="region of interest" description="Disordered" evidence="9">
    <location>
        <begin position="1392"/>
        <end position="1422"/>
    </location>
</feature>
<evidence type="ECO:0000256" key="4">
    <source>
        <dbReference type="ARBA" id="ARBA00022806"/>
    </source>
</evidence>
<keyword evidence="4 12" id="KW-0347">Helicase</keyword>
<dbReference type="PROSITE" id="PS51192">
    <property type="entry name" value="HELICASE_ATP_BIND_1"/>
    <property type="match status" value="1"/>
</dbReference>
<dbReference type="RefSeq" id="WP_151422268.1">
    <property type="nucleotide sequence ID" value="NZ_WBJX01000001.1"/>
</dbReference>
<dbReference type="Proteomes" id="UP000490386">
    <property type="component" value="Unassembled WGS sequence"/>
</dbReference>
<name>A0A7J5B540_9MICO</name>
<protein>
    <submittedName>
        <fullName evidence="12">DEAD/DEAH box helicase</fullName>
    </submittedName>
</protein>
<dbReference type="Pfam" id="PF00271">
    <property type="entry name" value="Helicase_C"/>
    <property type="match status" value="1"/>
</dbReference>
<feature type="region of interest" description="Disordered" evidence="9">
    <location>
        <begin position="1023"/>
        <end position="1051"/>
    </location>
</feature>
<dbReference type="InterPro" id="IPR055367">
    <property type="entry name" value="WH4_Lhr"/>
</dbReference>
<evidence type="ECO:0000256" key="7">
    <source>
        <dbReference type="ARBA" id="ARBA00023204"/>
    </source>
</evidence>
<feature type="domain" description="Helicase C-terminal" evidence="11">
    <location>
        <begin position="306"/>
        <end position="516"/>
    </location>
</feature>
<evidence type="ECO:0000259" key="11">
    <source>
        <dbReference type="PROSITE" id="PS51194"/>
    </source>
</evidence>
<feature type="compositionally biased region" description="Polar residues" evidence="9">
    <location>
        <begin position="1395"/>
        <end position="1421"/>
    </location>
</feature>
<feature type="compositionally biased region" description="Basic and acidic residues" evidence="9">
    <location>
        <begin position="376"/>
        <end position="388"/>
    </location>
</feature>
<dbReference type="Pfam" id="PF08494">
    <property type="entry name" value="DEAD_assoc"/>
    <property type="match status" value="1"/>
</dbReference>
<dbReference type="GO" id="GO:0006281">
    <property type="term" value="P:DNA repair"/>
    <property type="evidence" value="ECO:0007669"/>
    <property type="project" value="UniProtKB-KW"/>
</dbReference>
<accession>A0A7J5B540</accession>
<dbReference type="InterPro" id="IPR013701">
    <property type="entry name" value="Lhr-like_DEAD/DEAH_assoc"/>
</dbReference>
<evidence type="ECO:0000256" key="8">
    <source>
        <dbReference type="ARBA" id="ARBA00023235"/>
    </source>
</evidence>
<feature type="domain" description="Helicase ATP-binding" evidence="10">
    <location>
        <begin position="33"/>
        <end position="230"/>
    </location>
</feature>
<dbReference type="InterPro" id="IPR014001">
    <property type="entry name" value="Helicase_ATP-bd"/>
</dbReference>
<dbReference type="SMART" id="SM00490">
    <property type="entry name" value="HELICc"/>
    <property type="match status" value="1"/>
</dbReference>
<dbReference type="GO" id="GO:0004386">
    <property type="term" value="F:helicase activity"/>
    <property type="evidence" value="ECO:0007669"/>
    <property type="project" value="UniProtKB-KW"/>
</dbReference>
<dbReference type="InterPro" id="IPR045628">
    <property type="entry name" value="Lhr_WH_dom"/>
</dbReference>
<organism evidence="12 13">
    <name type="scientific">Pseudoclavibacter terrae</name>
    <dbReference type="NCBI Taxonomy" id="1530195"/>
    <lineage>
        <taxon>Bacteria</taxon>
        <taxon>Bacillati</taxon>
        <taxon>Actinomycetota</taxon>
        <taxon>Actinomycetes</taxon>
        <taxon>Micrococcales</taxon>
        <taxon>Microbacteriaceae</taxon>
        <taxon>Pseudoclavibacter</taxon>
    </lineage>
</organism>
<dbReference type="OrthoDB" id="9815222at2"/>
<dbReference type="SMART" id="SM00487">
    <property type="entry name" value="DEXDc"/>
    <property type="match status" value="1"/>
</dbReference>
<evidence type="ECO:0000256" key="3">
    <source>
        <dbReference type="ARBA" id="ARBA00022801"/>
    </source>
</evidence>
<dbReference type="CDD" id="cd18796">
    <property type="entry name" value="SF2_C_LHR"/>
    <property type="match status" value="1"/>
</dbReference>
<dbReference type="Pfam" id="PF23234">
    <property type="entry name" value="WHD_4th_Lhr"/>
    <property type="match status" value="1"/>
</dbReference>
<dbReference type="Pfam" id="PF23235">
    <property type="entry name" value="WHD_3rd_Lhr"/>
    <property type="match status" value="1"/>
</dbReference>
<sequence length="1640" mass="176332">MPKSTALDAFSPATREWFQGAFVGPTAVQDASWREIADGHHTLVVAPTGSGKTLSAFLWAIDQLAAERGAQSSEPNAERRTRVVYLSPLKALGVDVERNLHSPLVGITQTARRLGAIAPDIRVGVRSGDTTPAERRQQLRNPPDILITTPESLYLMLTSQARKTLTGVTTVIIDEVHAVASSKRGAHMALTLERLDALLDKPAQRIGLSATVRPLDEMSRFLAGNAPVKVVAPPSTKTFKLEVRVPVEDLSDIGMTRAGAATPTSADASGAIGDADPFADFEAGAAAGTLRDPKVDAEESGSVWPHIEESIADLVESHRSTIVFVNSRRLAERLTARLNEIAEERAAVDAPSIEAAQADAPYGAAAPGVRWSSGDHSAKPKPDPKRPPAEAMGQAGQSAGAPLSFARAHHGSVSKESRAEVENALKSGTLRCVVATSSLELGIDMGDVDLVVQVESPPSVASGLQRVGRAGHQVGETSEGTIFPKHRADVLHSSVLASRMVTGQIERMRVLANPLDVLAQQTIAAAAIEDLDVEEWFDLVRRSAPFASLSRPLFEATLDLLSGKYPSDQFSELRPRLVWDRDLGRLTGRPGAARLAVTSGGTIPDRGLFGVFLAGSEDADAQRGPRRVGELDEEMVYESRVGDIFALGATSWRIAEITFDRVLVTPAYGQPGRLPFWTGDALGRPSELGQAIGAITREIAAKGRVPEALSTLMDDNAVQNAVAYVREQQDATGQVPSDHTLIVERTRDELGDWRIILHSPYGSPVHSPWGLIVAARIRDQYGLDGGVVASDDGIIVRIPEGDAEPPGAELFALEADEIEQIVAREVGGSALFASRFREAAARALLLPRLNPGKRSPLWQQRQKAAQLLDVAKQYPTFPIILEAVREVLHDVYDLDALVDLAKRIAGREVRLVDVTTEQASPFARTLLFGYVGAFMYEGDSPLAERRAAALALDTSLLADLLGRVELRELLDANVIARLEAELQRTAPDRRARDAEGVADLLRVLGPISVEEIAERLLGDDLRGTDELEAPGGEHDEEREESEAAGETRPGASIEVAEQYAAELISAKRALRVRIAGVERIAAIEDASRLRDALGVALPIGVPVAFIDPVDDPVGDLVSRYARSHGPFSVAEVAERYGTGQAVVREALTRLELARRVVEGEFRPDREGSEWVDETVLKRLRARSLAALRSEIEPVDHSAFARFLPAWQHVGGDLRGIDGLITVIDQLAGVPVPASALETLILPARVRDYHPSMLDELTTAGEVLWRGHGAIGSSDGWISLHLADTAHLTLPDQPEGEPDARGRHLLDALAGSGPGFFPQLSRHVRLMLEPESISDRELSDALWALVWQGRVTNDTLAPLRALLSGGPGSASTSAHRAPSRAARGRLYRGRVAMAPSDSTGSPTASAFASQRPAPSQPHTSGRWTLGLNGVSDATERGLAIGDLLLDRYGIVTRGSVMAEEVLGGFALVYRVLARFEESGKARRGYFIEKLGAAQFSTVGAVDRLRSFTLELDGEKRFQTLTLAATDPANPYGAALAWPDAEESQTKHRPGRKAGGLVTMVDGDLALYVERGGKTLLTFTDSDDVLRAAARSLAETVRRARIPNLVIERVDGTFVLETPLASMLQEGGFSLTTRGLRMRPGN</sequence>
<dbReference type="CDD" id="cd17922">
    <property type="entry name" value="DEXHc_LHR-like"/>
    <property type="match status" value="1"/>
</dbReference>
<dbReference type="PANTHER" id="PTHR47962">
    <property type="entry name" value="ATP-DEPENDENT HELICASE LHR-RELATED-RELATED"/>
    <property type="match status" value="1"/>
</dbReference>
<dbReference type="SUPFAM" id="SSF52540">
    <property type="entry name" value="P-loop containing nucleoside triphosphate hydrolases"/>
    <property type="match status" value="1"/>
</dbReference>
<dbReference type="Gene3D" id="3.40.50.300">
    <property type="entry name" value="P-loop containing nucleotide triphosphate hydrolases"/>
    <property type="match status" value="2"/>
</dbReference>
<evidence type="ECO:0000256" key="5">
    <source>
        <dbReference type="ARBA" id="ARBA00022840"/>
    </source>
</evidence>
<reference evidence="12 13" key="1">
    <citation type="submission" date="2019-09" db="EMBL/GenBank/DDBJ databases">
        <title>Phylogeny of genus Pseudoclavibacter and closely related genus.</title>
        <authorList>
            <person name="Li Y."/>
        </authorList>
    </citation>
    <scope>NUCLEOTIDE SEQUENCE [LARGE SCALE GENOMIC DNA]</scope>
    <source>
        <strain evidence="12 13">THG-MD12</strain>
    </source>
</reference>
<evidence type="ECO:0000256" key="9">
    <source>
        <dbReference type="SAM" id="MobiDB-lite"/>
    </source>
</evidence>
<keyword evidence="5" id="KW-0067">ATP-binding</keyword>
<dbReference type="InterPro" id="IPR055368">
    <property type="entry name" value="WH3_Lhr"/>
</dbReference>
<comment type="caution">
    <text evidence="12">The sequence shown here is derived from an EMBL/GenBank/DDBJ whole genome shotgun (WGS) entry which is preliminary data.</text>
</comment>
<dbReference type="EMBL" id="WBJX01000001">
    <property type="protein sequence ID" value="KAB1639262.1"/>
    <property type="molecule type" value="Genomic_DNA"/>
</dbReference>
<evidence type="ECO:0000313" key="13">
    <source>
        <dbReference type="Proteomes" id="UP000490386"/>
    </source>
</evidence>
<dbReference type="GO" id="GO:0016887">
    <property type="term" value="F:ATP hydrolysis activity"/>
    <property type="evidence" value="ECO:0007669"/>
    <property type="project" value="TreeGrafter"/>
</dbReference>
<keyword evidence="13" id="KW-1185">Reference proteome</keyword>
<feature type="compositionally biased region" description="Basic and acidic residues" evidence="9">
    <location>
        <begin position="1023"/>
        <end position="1035"/>
    </location>
</feature>
<dbReference type="PANTHER" id="PTHR47962:SF5">
    <property type="entry name" value="ATP-DEPENDENT HELICASE LHR-RELATED"/>
    <property type="match status" value="1"/>
</dbReference>
<gene>
    <name evidence="12" type="ORF">F8O03_02675</name>
</gene>
<keyword evidence="6" id="KW-0238">DNA-binding</keyword>
<evidence type="ECO:0000256" key="6">
    <source>
        <dbReference type="ARBA" id="ARBA00023125"/>
    </source>
</evidence>
<feature type="region of interest" description="Disordered" evidence="9">
    <location>
        <begin position="364"/>
        <end position="400"/>
    </location>
</feature>
<keyword evidence="8" id="KW-0413">Isomerase</keyword>
<keyword evidence="2" id="KW-0227">DNA damage</keyword>
<dbReference type="InterPro" id="IPR052511">
    <property type="entry name" value="ATP-dep_Helicase"/>
</dbReference>
<dbReference type="InterPro" id="IPR001650">
    <property type="entry name" value="Helicase_C-like"/>
</dbReference>
<dbReference type="GO" id="GO:0003677">
    <property type="term" value="F:DNA binding"/>
    <property type="evidence" value="ECO:0007669"/>
    <property type="project" value="UniProtKB-KW"/>
</dbReference>
<keyword evidence="7" id="KW-0234">DNA repair</keyword>
<dbReference type="InterPro" id="IPR027417">
    <property type="entry name" value="P-loop_NTPase"/>
</dbReference>
<dbReference type="GO" id="GO:0005524">
    <property type="term" value="F:ATP binding"/>
    <property type="evidence" value="ECO:0007669"/>
    <property type="project" value="UniProtKB-KW"/>
</dbReference>
<dbReference type="Pfam" id="PF00270">
    <property type="entry name" value="DEAD"/>
    <property type="match status" value="1"/>
</dbReference>
<dbReference type="PROSITE" id="PS51194">
    <property type="entry name" value="HELICASE_CTER"/>
    <property type="match status" value="1"/>
</dbReference>
<evidence type="ECO:0000256" key="2">
    <source>
        <dbReference type="ARBA" id="ARBA00022763"/>
    </source>
</evidence>
<keyword evidence="1" id="KW-0547">Nucleotide-binding</keyword>